<protein>
    <recommendedName>
        <fullName evidence="6">Copper transport protein</fullName>
    </recommendedName>
</protein>
<feature type="transmembrane region" description="Helical" evidence="6">
    <location>
        <begin position="92"/>
        <end position="112"/>
    </location>
</feature>
<dbReference type="PANTHER" id="PTHR12483:SF73">
    <property type="entry name" value="COPPER TRANSPORT PROTEIN CTR3"/>
    <property type="match status" value="1"/>
</dbReference>
<evidence type="ECO:0000256" key="3">
    <source>
        <dbReference type="ARBA" id="ARBA00022692"/>
    </source>
</evidence>
<dbReference type="KEGG" id="kne:92179865"/>
<keyword evidence="6" id="KW-0187">Copper transport</keyword>
<dbReference type="GO" id="GO:0005375">
    <property type="term" value="F:copper ion transmembrane transporter activity"/>
    <property type="evidence" value="ECO:0007669"/>
    <property type="project" value="UniProtKB-UniRule"/>
</dbReference>
<comment type="similarity">
    <text evidence="2 6">Belongs to the copper transporter (Ctr) (TC 1.A.56) family. SLC31A subfamily.</text>
</comment>
<evidence type="ECO:0000256" key="5">
    <source>
        <dbReference type="ARBA" id="ARBA00023136"/>
    </source>
</evidence>
<comment type="subcellular location">
    <subcellularLocation>
        <location evidence="1 6">Membrane</location>
        <topology evidence="1 6">Multi-pass membrane protein</topology>
    </subcellularLocation>
</comment>
<dbReference type="GO" id="GO:0016020">
    <property type="term" value="C:membrane"/>
    <property type="evidence" value="ECO:0007669"/>
    <property type="project" value="UniProtKB-SubCell"/>
</dbReference>
<gene>
    <name evidence="7" type="ORF">IAR55_002607</name>
</gene>
<dbReference type="Proteomes" id="UP001388673">
    <property type="component" value="Unassembled WGS sequence"/>
</dbReference>
<proteinExistence type="inferred from homology"/>
<evidence type="ECO:0000256" key="4">
    <source>
        <dbReference type="ARBA" id="ARBA00022989"/>
    </source>
</evidence>
<dbReference type="Pfam" id="PF04145">
    <property type="entry name" value="Ctr"/>
    <property type="match status" value="2"/>
</dbReference>
<evidence type="ECO:0000313" key="8">
    <source>
        <dbReference type="Proteomes" id="UP001388673"/>
    </source>
</evidence>
<evidence type="ECO:0000256" key="1">
    <source>
        <dbReference type="ARBA" id="ARBA00004141"/>
    </source>
</evidence>
<keyword evidence="4 6" id="KW-1133">Transmembrane helix</keyword>
<dbReference type="EMBL" id="JBCAWK010000005">
    <property type="protein sequence ID" value="KAK8858380.1"/>
    <property type="molecule type" value="Genomic_DNA"/>
</dbReference>
<evidence type="ECO:0000256" key="2">
    <source>
        <dbReference type="ARBA" id="ARBA00006921"/>
    </source>
</evidence>
<accession>A0AAW0YXE2</accession>
<evidence type="ECO:0000313" key="7">
    <source>
        <dbReference type="EMBL" id="KAK8858380.1"/>
    </source>
</evidence>
<keyword evidence="6" id="KW-0813">Transport</keyword>
<organism evidence="7 8">
    <name type="scientific">Kwoniella newhampshirensis</name>
    <dbReference type="NCBI Taxonomy" id="1651941"/>
    <lineage>
        <taxon>Eukaryota</taxon>
        <taxon>Fungi</taxon>
        <taxon>Dikarya</taxon>
        <taxon>Basidiomycota</taxon>
        <taxon>Agaricomycotina</taxon>
        <taxon>Tremellomycetes</taxon>
        <taxon>Tremellales</taxon>
        <taxon>Cryptococcaceae</taxon>
        <taxon>Kwoniella</taxon>
    </lineage>
</organism>
<keyword evidence="6" id="KW-0406">Ion transport</keyword>
<feature type="transmembrane region" description="Helical" evidence="6">
    <location>
        <begin position="118"/>
        <end position="139"/>
    </location>
</feature>
<sequence length="158" mass="17852">MDMHSSGNATACSVSMLWNWNVVDSCFLTEGWHITNRAMFAASCVGVALLGMLLEATRRLAREYDSIIQRQLSVIQLNPQRRPRRATPLQQLIRTILYTVSFGISYILMLLAMYYNGYIIISIFLGVGVGHFLCDWYTIEGPTDKEKEPNEYVGVCCG</sequence>
<reference evidence="7 8" key="1">
    <citation type="journal article" date="2024" name="bioRxiv">
        <title>Comparative genomics of Cryptococcus and Kwoniella reveals pathogenesis evolution and contrasting karyotype dynamics via intercentromeric recombination or chromosome fusion.</title>
        <authorList>
            <person name="Coelho M.A."/>
            <person name="David-Palma M."/>
            <person name="Shea T."/>
            <person name="Bowers K."/>
            <person name="McGinley-Smith S."/>
            <person name="Mohammad A.W."/>
            <person name="Gnirke A."/>
            <person name="Yurkov A.M."/>
            <person name="Nowrousian M."/>
            <person name="Sun S."/>
            <person name="Cuomo C.A."/>
            <person name="Heitman J."/>
        </authorList>
    </citation>
    <scope>NUCLEOTIDE SEQUENCE [LARGE SCALE GENOMIC DNA]</scope>
    <source>
        <strain evidence="7 8">CBS 13917</strain>
    </source>
</reference>
<comment type="caution">
    <text evidence="7">The sequence shown here is derived from an EMBL/GenBank/DDBJ whole genome shotgun (WGS) entry which is preliminary data.</text>
</comment>
<dbReference type="AlphaFoldDB" id="A0AAW0YXE2"/>
<name>A0AAW0YXE2_9TREE</name>
<dbReference type="InterPro" id="IPR007274">
    <property type="entry name" value="Cop_transporter"/>
</dbReference>
<keyword evidence="8" id="KW-1185">Reference proteome</keyword>
<dbReference type="PANTHER" id="PTHR12483">
    <property type="entry name" value="SOLUTE CARRIER FAMILY 31 COPPER TRANSPORTERS"/>
    <property type="match status" value="1"/>
</dbReference>
<keyword evidence="5 6" id="KW-0472">Membrane</keyword>
<dbReference type="RefSeq" id="XP_066803221.1">
    <property type="nucleotide sequence ID" value="XM_066945720.1"/>
</dbReference>
<keyword evidence="6" id="KW-0186">Copper</keyword>
<evidence type="ECO:0000256" key="6">
    <source>
        <dbReference type="RuleBase" id="RU367022"/>
    </source>
</evidence>
<keyword evidence="3 6" id="KW-0812">Transmembrane</keyword>
<dbReference type="GeneID" id="92179865"/>
<feature type="transmembrane region" description="Helical" evidence="6">
    <location>
        <begin position="38"/>
        <end position="56"/>
    </location>
</feature>